<keyword evidence="3" id="KW-1185">Reference proteome</keyword>
<accession>A0A1M5V1F6</accession>
<dbReference type="AlphaFoldDB" id="A0A1M5V1F6"/>
<dbReference type="Gene3D" id="2.40.50.1020">
    <property type="entry name" value="LytTr DNA-binding domain"/>
    <property type="match status" value="1"/>
</dbReference>
<dbReference type="InterPro" id="IPR007492">
    <property type="entry name" value="LytTR_DNA-bd_dom"/>
</dbReference>
<name>A0A1M5V1F6_9FIRM</name>
<dbReference type="STRING" id="1120995.SAMN02745245_01939"/>
<dbReference type="SMART" id="SM00850">
    <property type="entry name" value="LytTR"/>
    <property type="match status" value="1"/>
</dbReference>
<dbReference type="PANTHER" id="PTHR37299:SF4">
    <property type="entry name" value="TRANSCRIPTIONAL REGULATOR"/>
    <property type="match status" value="1"/>
</dbReference>
<evidence type="ECO:0000313" key="3">
    <source>
        <dbReference type="Proteomes" id="UP000184032"/>
    </source>
</evidence>
<proteinExistence type="predicted"/>
<dbReference type="PANTHER" id="PTHR37299">
    <property type="entry name" value="TRANSCRIPTIONAL REGULATOR-RELATED"/>
    <property type="match status" value="1"/>
</dbReference>
<dbReference type="Pfam" id="PF04397">
    <property type="entry name" value="LytTR"/>
    <property type="match status" value="1"/>
</dbReference>
<evidence type="ECO:0000313" key="2">
    <source>
        <dbReference type="EMBL" id="SHH68773.1"/>
    </source>
</evidence>
<dbReference type="PROSITE" id="PS50930">
    <property type="entry name" value="HTH_LYTTR"/>
    <property type="match status" value="1"/>
</dbReference>
<reference evidence="2 3" key="1">
    <citation type="submission" date="2016-11" db="EMBL/GenBank/DDBJ databases">
        <authorList>
            <person name="Jaros S."/>
            <person name="Januszkiewicz K."/>
            <person name="Wedrychowicz H."/>
        </authorList>
    </citation>
    <scope>NUCLEOTIDE SEQUENCE [LARGE SCALE GENOMIC DNA]</scope>
    <source>
        <strain evidence="2 3">DSM 21120</strain>
    </source>
</reference>
<protein>
    <submittedName>
        <fullName evidence="2">LytTr DNA-binding domain-containing protein</fullName>
    </submittedName>
</protein>
<dbReference type="OrthoDB" id="1701771at2"/>
<dbReference type="GO" id="GO:0000156">
    <property type="term" value="F:phosphorelay response regulator activity"/>
    <property type="evidence" value="ECO:0007669"/>
    <property type="project" value="InterPro"/>
</dbReference>
<gene>
    <name evidence="2" type="ORF">SAMN02745245_01939</name>
</gene>
<dbReference type="Proteomes" id="UP000184032">
    <property type="component" value="Unassembled WGS sequence"/>
</dbReference>
<keyword evidence="2" id="KW-0238">DNA-binding</keyword>
<dbReference type="EMBL" id="FQXI01000025">
    <property type="protein sequence ID" value="SHH68773.1"/>
    <property type="molecule type" value="Genomic_DNA"/>
</dbReference>
<dbReference type="InterPro" id="IPR046947">
    <property type="entry name" value="LytR-like"/>
</dbReference>
<organism evidence="2 3">
    <name type="scientific">Anaerosphaera aminiphila DSM 21120</name>
    <dbReference type="NCBI Taxonomy" id="1120995"/>
    <lineage>
        <taxon>Bacteria</taxon>
        <taxon>Bacillati</taxon>
        <taxon>Bacillota</taxon>
        <taxon>Tissierellia</taxon>
        <taxon>Tissierellales</taxon>
        <taxon>Peptoniphilaceae</taxon>
        <taxon>Anaerosphaera</taxon>
    </lineage>
</organism>
<dbReference type="GO" id="GO:0003677">
    <property type="term" value="F:DNA binding"/>
    <property type="evidence" value="ECO:0007669"/>
    <property type="project" value="UniProtKB-KW"/>
</dbReference>
<evidence type="ECO:0000259" key="1">
    <source>
        <dbReference type="PROSITE" id="PS50930"/>
    </source>
</evidence>
<sequence length="157" mass="18294">MKFEVKVHKDYIETEIIIKTNSQIKVNKILNKLEGDFKGEYIFLNIPTGSGYERIPTREITYIEIYGSDLEIHLLSGEIIKIKGRLYQILEDLNPGVFIQITKSSVVNTDYIRKIESTFSGNMSAILRTGKSVVISRRYWKNLKELLFEKIEEEENE</sequence>
<feature type="domain" description="HTH LytTR-type" evidence="1">
    <location>
        <begin position="44"/>
        <end position="149"/>
    </location>
</feature>
<dbReference type="RefSeq" id="WP_073185750.1">
    <property type="nucleotide sequence ID" value="NZ_FQXI01000025.1"/>
</dbReference>